<name>A0A2R5FAA6_9PROT</name>
<dbReference type="AlphaFoldDB" id="A0A2R5FAA6"/>
<dbReference type="EMBL" id="BDOQ01000013">
    <property type="protein sequence ID" value="GBG15160.1"/>
    <property type="molecule type" value="Genomic_DNA"/>
</dbReference>
<dbReference type="SUPFAM" id="SSF54523">
    <property type="entry name" value="Pili subunits"/>
    <property type="match status" value="1"/>
</dbReference>
<dbReference type="PANTHER" id="PTHR30093">
    <property type="entry name" value="GENERAL SECRETION PATHWAY PROTEIN G"/>
    <property type="match status" value="1"/>
</dbReference>
<organism evidence="2 3">
    <name type="scientific">Novimethylophilus kurashikiensis</name>
    <dbReference type="NCBI Taxonomy" id="1825523"/>
    <lineage>
        <taxon>Bacteria</taxon>
        <taxon>Pseudomonadati</taxon>
        <taxon>Pseudomonadota</taxon>
        <taxon>Betaproteobacteria</taxon>
        <taxon>Nitrosomonadales</taxon>
        <taxon>Methylophilaceae</taxon>
        <taxon>Novimethylophilus</taxon>
    </lineage>
</organism>
<keyword evidence="1" id="KW-1133">Transmembrane helix</keyword>
<dbReference type="InterPro" id="IPR045584">
    <property type="entry name" value="Pilin-like"/>
</dbReference>
<dbReference type="Pfam" id="PF07963">
    <property type="entry name" value="N_methyl"/>
    <property type="match status" value="1"/>
</dbReference>
<dbReference type="NCBIfam" id="TIGR02532">
    <property type="entry name" value="IV_pilin_GFxxxE"/>
    <property type="match status" value="1"/>
</dbReference>
<sequence length="129" mass="14350">MVAMNTVCKKGFTLIEMLVVMAIIGTLLALVAPRYFKSMEHARETALKHDLAVTREAIGRFYSDLNHYPQSLDELVQRRYLKTIPIDPITGSSETWIITQPPDQAQSGVYDISSGAEGVASDGTEFKSW</sequence>
<comment type="caution">
    <text evidence="2">The sequence shown here is derived from an EMBL/GenBank/DDBJ whole genome shotgun (WGS) entry which is preliminary data.</text>
</comment>
<protein>
    <submittedName>
        <fullName evidence="2">General secretion pathway protein G</fullName>
    </submittedName>
</protein>
<gene>
    <name evidence="2" type="primary">gspG</name>
    <name evidence="2" type="ORF">NMK_2763</name>
</gene>
<evidence type="ECO:0000313" key="3">
    <source>
        <dbReference type="Proteomes" id="UP000245081"/>
    </source>
</evidence>
<dbReference type="OrthoDB" id="9795612at2"/>
<keyword evidence="1" id="KW-0812">Transmembrane</keyword>
<keyword evidence="1" id="KW-0472">Membrane</keyword>
<proteinExistence type="predicted"/>
<dbReference type="PANTHER" id="PTHR30093:SF47">
    <property type="entry name" value="TYPE IV PILUS NON-CORE MINOR PILIN PILE"/>
    <property type="match status" value="1"/>
</dbReference>
<keyword evidence="3" id="KW-1185">Reference proteome</keyword>
<dbReference type="InterPro" id="IPR012902">
    <property type="entry name" value="N_methyl_site"/>
</dbReference>
<evidence type="ECO:0000256" key="1">
    <source>
        <dbReference type="SAM" id="Phobius"/>
    </source>
</evidence>
<reference evidence="2 3" key="1">
    <citation type="journal article" date="2018" name="Environ. Microbiol.">
        <title>Isolation and genomic characterization of Novimethylophilus kurashikiensis gen. nov. sp. nov., a new lanthanide-dependent methylotrophic species of Methylophilaceae.</title>
        <authorList>
            <person name="Lv H."/>
            <person name="Sahin N."/>
            <person name="Tani A."/>
        </authorList>
    </citation>
    <scope>NUCLEOTIDE SEQUENCE [LARGE SCALE GENOMIC DNA]</scope>
    <source>
        <strain evidence="2 3">La2-4</strain>
    </source>
</reference>
<evidence type="ECO:0000313" key="2">
    <source>
        <dbReference type="EMBL" id="GBG15160.1"/>
    </source>
</evidence>
<feature type="transmembrane region" description="Helical" evidence="1">
    <location>
        <begin position="12"/>
        <end position="33"/>
    </location>
</feature>
<dbReference type="Proteomes" id="UP000245081">
    <property type="component" value="Unassembled WGS sequence"/>
</dbReference>
<dbReference type="PROSITE" id="PS00409">
    <property type="entry name" value="PROKAR_NTER_METHYL"/>
    <property type="match status" value="1"/>
</dbReference>
<dbReference type="Gene3D" id="3.30.700.10">
    <property type="entry name" value="Glycoprotein, Type 4 Pilin"/>
    <property type="match status" value="1"/>
</dbReference>
<accession>A0A2R5FAA6</accession>